<dbReference type="KEGG" id="celz:E5225_15845"/>
<evidence type="ECO:0000313" key="1">
    <source>
        <dbReference type="EMBL" id="QCB94815.1"/>
    </source>
</evidence>
<dbReference type="EMBL" id="CP039291">
    <property type="protein sequence ID" value="QCB94815.1"/>
    <property type="molecule type" value="Genomic_DNA"/>
</dbReference>
<dbReference type="RefSeq" id="WP_135972089.1">
    <property type="nucleotide sequence ID" value="NZ_CP039291.1"/>
</dbReference>
<protein>
    <submittedName>
        <fullName evidence="1">Uncharacterized protein</fullName>
    </submittedName>
</protein>
<gene>
    <name evidence="1" type="ORF">E5225_15845</name>
</gene>
<evidence type="ECO:0000313" key="2">
    <source>
        <dbReference type="Proteomes" id="UP000296469"/>
    </source>
</evidence>
<organism evidence="1 2">
    <name type="scientific">Cellulomonas shaoxiangyii</name>
    <dbReference type="NCBI Taxonomy" id="2566013"/>
    <lineage>
        <taxon>Bacteria</taxon>
        <taxon>Bacillati</taxon>
        <taxon>Actinomycetota</taxon>
        <taxon>Actinomycetes</taxon>
        <taxon>Micrococcales</taxon>
        <taxon>Cellulomonadaceae</taxon>
        <taxon>Cellulomonas</taxon>
    </lineage>
</organism>
<dbReference type="Proteomes" id="UP000296469">
    <property type="component" value="Chromosome"/>
</dbReference>
<sequence>MIGRGHVRAPREPVDRWLEDAGGATHEKIGPVRAELASEEVDVVLAGLRRAGVDGPADALLGLARRISATPRWSLGPVGTQGRDARGRLVRVAMRTELSVRGRFGRSE</sequence>
<name>A0A4V1CN10_9CELL</name>
<dbReference type="AlphaFoldDB" id="A0A4V1CN10"/>
<accession>A0A4V1CN10</accession>
<keyword evidence="2" id="KW-1185">Reference proteome</keyword>
<proteinExistence type="predicted"/>
<reference evidence="1 2" key="1">
    <citation type="submission" date="2019-04" db="EMBL/GenBank/DDBJ databases">
        <title>Isolation and identification of Cellulomonas shaoxiangyii sp. Nov. isolated from feces of the Tibetan antelopes (Pantholops hodgsonii) in the Qinghai-Tibet plateau of China.</title>
        <authorList>
            <person name="Tian Z."/>
        </authorList>
    </citation>
    <scope>NUCLEOTIDE SEQUENCE [LARGE SCALE GENOMIC DNA]</scope>
    <source>
        <strain evidence="1 2">Z28</strain>
    </source>
</reference>